<dbReference type="InterPro" id="IPR013655">
    <property type="entry name" value="PAS_fold_3"/>
</dbReference>
<dbReference type="InterPro" id="IPR004358">
    <property type="entry name" value="Sig_transdc_His_kin-like_C"/>
</dbReference>
<dbReference type="Pfam" id="PF00072">
    <property type="entry name" value="Response_reg"/>
    <property type="match status" value="2"/>
</dbReference>
<dbReference type="InterPro" id="IPR036890">
    <property type="entry name" value="HATPase_C_sf"/>
</dbReference>
<evidence type="ECO:0000256" key="1">
    <source>
        <dbReference type="ARBA" id="ARBA00000085"/>
    </source>
</evidence>
<evidence type="ECO:0000259" key="8">
    <source>
        <dbReference type="PROSITE" id="PS50109"/>
    </source>
</evidence>
<dbReference type="SMART" id="SM00086">
    <property type="entry name" value="PAC"/>
    <property type="match status" value="1"/>
</dbReference>
<dbReference type="SMART" id="SM00388">
    <property type="entry name" value="HisKA"/>
    <property type="match status" value="1"/>
</dbReference>
<gene>
    <name evidence="12" type="ORF">PXH66_20380</name>
</gene>
<evidence type="ECO:0000313" key="12">
    <source>
        <dbReference type="EMBL" id="WED64708.1"/>
    </source>
</evidence>
<evidence type="ECO:0000256" key="7">
    <source>
        <dbReference type="SAM" id="Coils"/>
    </source>
</evidence>
<dbReference type="Proteomes" id="UP001218638">
    <property type="component" value="Chromosome"/>
</dbReference>
<dbReference type="SMART" id="SM00387">
    <property type="entry name" value="HATPase_c"/>
    <property type="match status" value="1"/>
</dbReference>
<dbReference type="RefSeq" id="WP_330929994.1">
    <property type="nucleotide sequence ID" value="NZ_CP119075.1"/>
</dbReference>
<dbReference type="Pfam" id="PF08447">
    <property type="entry name" value="PAS_3"/>
    <property type="match status" value="1"/>
</dbReference>
<dbReference type="PROSITE" id="PS50109">
    <property type="entry name" value="HIS_KIN"/>
    <property type="match status" value="1"/>
</dbReference>
<dbReference type="CDD" id="cd00082">
    <property type="entry name" value="HisKA"/>
    <property type="match status" value="1"/>
</dbReference>
<dbReference type="Gene3D" id="3.30.450.20">
    <property type="entry name" value="PAS domain"/>
    <property type="match status" value="1"/>
</dbReference>
<keyword evidence="7" id="KW-0175">Coiled coil</keyword>
<dbReference type="SUPFAM" id="SSF55785">
    <property type="entry name" value="PYP-like sensor domain (PAS domain)"/>
    <property type="match status" value="1"/>
</dbReference>
<dbReference type="PROSITE" id="PS50112">
    <property type="entry name" value="PAS"/>
    <property type="match status" value="1"/>
</dbReference>
<dbReference type="Gene3D" id="1.10.287.130">
    <property type="match status" value="1"/>
</dbReference>
<keyword evidence="3 6" id="KW-0597">Phosphoprotein</keyword>
<feature type="modified residue" description="4-aspartylphosphate" evidence="6">
    <location>
        <position position="65"/>
    </location>
</feature>
<dbReference type="InterPro" id="IPR003594">
    <property type="entry name" value="HATPase_dom"/>
</dbReference>
<name>A0AAF0A025_9BACT</name>
<evidence type="ECO:0000256" key="3">
    <source>
        <dbReference type="ARBA" id="ARBA00022553"/>
    </source>
</evidence>
<evidence type="ECO:0000256" key="5">
    <source>
        <dbReference type="ARBA" id="ARBA00022777"/>
    </source>
</evidence>
<evidence type="ECO:0000259" key="9">
    <source>
        <dbReference type="PROSITE" id="PS50110"/>
    </source>
</evidence>
<dbReference type="InterPro" id="IPR035965">
    <property type="entry name" value="PAS-like_dom_sf"/>
</dbReference>
<dbReference type="PRINTS" id="PR00344">
    <property type="entry name" value="BCTRLSENSOR"/>
</dbReference>
<evidence type="ECO:0000313" key="13">
    <source>
        <dbReference type="Proteomes" id="UP001218638"/>
    </source>
</evidence>
<dbReference type="KEGG" id="slom:PXH66_20380"/>
<feature type="domain" description="Response regulatory" evidence="9">
    <location>
        <begin position="580"/>
        <end position="694"/>
    </location>
</feature>
<feature type="domain" description="PAS" evidence="10">
    <location>
        <begin position="180"/>
        <end position="250"/>
    </location>
</feature>
<dbReference type="GO" id="GO:0000155">
    <property type="term" value="F:phosphorelay sensor kinase activity"/>
    <property type="evidence" value="ECO:0007669"/>
    <property type="project" value="InterPro"/>
</dbReference>
<dbReference type="InterPro" id="IPR001610">
    <property type="entry name" value="PAC"/>
</dbReference>
<reference evidence="12" key="1">
    <citation type="submission" date="2023-03" db="EMBL/GenBank/DDBJ databases">
        <title>Lomoglobus Profundus gen. nov., sp. nov., a novel member of the phylum Verrucomicrobia, isolated from deep-marine sediment of South China Sea.</title>
        <authorList>
            <person name="Ahmad T."/>
            <person name="Ishaq S.E."/>
            <person name="Wang F."/>
        </authorList>
    </citation>
    <scope>NUCLEOTIDE SEQUENCE</scope>
    <source>
        <strain evidence="12">LMO-M01</strain>
    </source>
</reference>
<dbReference type="InterPro" id="IPR011006">
    <property type="entry name" value="CheY-like_superfamily"/>
</dbReference>
<feature type="coiled-coil region" evidence="7">
    <location>
        <begin position="146"/>
        <end position="190"/>
    </location>
</feature>
<protein>
    <recommendedName>
        <fullName evidence="2">histidine kinase</fullName>
        <ecNumber evidence="2">2.7.13.3</ecNumber>
    </recommendedName>
</protein>
<dbReference type="InterPro" id="IPR003661">
    <property type="entry name" value="HisK_dim/P_dom"/>
</dbReference>
<feature type="domain" description="PAC" evidence="11">
    <location>
        <begin position="253"/>
        <end position="305"/>
    </location>
</feature>
<evidence type="ECO:0000256" key="2">
    <source>
        <dbReference type="ARBA" id="ARBA00012438"/>
    </source>
</evidence>
<dbReference type="InterPro" id="IPR000700">
    <property type="entry name" value="PAS-assoc_C"/>
</dbReference>
<dbReference type="NCBIfam" id="TIGR00229">
    <property type="entry name" value="sensory_box"/>
    <property type="match status" value="1"/>
</dbReference>
<dbReference type="Pfam" id="PF00512">
    <property type="entry name" value="HisKA"/>
    <property type="match status" value="1"/>
</dbReference>
<dbReference type="AlphaFoldDB" id="A0AAF0A025"/>
<feature type="modified residue" description="4-aspartylphosphate" evidence="6">
    <location>
        <position position="629"/>
    </location>
</feature>
<sequence length="705" mass="78448">MPLSPIPLPHPLRVLIVDDVPEDCVEIRRLLSRGQENDWDITTVNAAESAIDVIARQLPHCLLMDLDLVRMSGKQLLDHVIETYGPHACGMVMLTASDSTSIAVELLKSGAHDYLQKGKVTAVQLRKAVRNAVEKATIRREISASRAELQNKNTALSEAVADLTRESNQRERAEDALRKSERRFRNLADNISQLAWMTDETGYIFWYNKRWFDYTGTTLDEMRGWGWRKVHHPDHEERVVRKISECFESGSSWEDTFPLRARNGSYRWFLSRAVPIHDNAGKVQGWFGTNTDITHQLEIEDALKSARDQALAASRAKDDFLAALSHELRTPLNPVLLTASERARDPNLPAEIRHDFGSIRKNISLEARLIDDLLDLTRITRGKLTLRQAPLELLEVLDDALAIVQAEFAEKKLQWNVTRPDAPIPLHGDAVRLRQVFWNVLKNAAKFSPEKGEIVIDLSFDAAAVPADARATLTVSDSGIGLSSEELSRIFDAFSQGDHSTKSSHRFGGLGLGLAISRSLVELHHGTIQACSEGPCRGATFVITLPTAARPGDETYVAPTAAPRSRATTRSPHPGTTARRVLLVEDHAPTRTTMTRLLRQRGFEVSTAATRAEALDVRRHGHIDALLSDIGLPDGDGCTLLNELRQHWPRLEGIALSGYGMEEDLKRSQRHGFVLHLTKPLEIDQLDQALAQLAEHLGAPPNSTT</sequence>
<dbReference type="Gene3D" id="3.40.50.2300">
    <property type="match status" value="2"/>
</dbReference>
<dbReference type="GO" id="GO:0005886">
    <property type="term" value="C:plasma membrane"/>
    <property type="evidence" value="ECO:0007669"/>
    <property type="project" value="TreeGrafter"/>
</dbReference>
<comment type="catalytic activity">
    <reaction evidence="1">
        <text>ATP + protein L-histidine = ADP + protein N-phospho-L-histidine.</text>
        <dbReference type="EC" id="2.7.13.3"/>
    </reaction>
</comment>
<proteinExistence type="predicted"/>
<keyword evidence="13" id="KW-1185">Reference proteome</keyword>
<feature type="domain" description="Histidine kinase" evidence="8">
    <location>
        <begin position="323"/>
        <end position="549"/>
    </location>
</feature>
<dbReference type="SUPFAM" id="SSF55874">
    <property type="entry name" value="ATPase domain of HSP90 chaperone/DNA topoisomerase II/histidine kinase"/>
    <property type="match status" value="1"/>
</dbReference>
<dbReference type="EC" id="2.7.13.3" evidence="2"/>
<evidence type="ECO:0000256" key="4">
    <source>
        <dbReference type="ARBA" id="ARBA00022679"/>
    </source>
</evidence>
<dbReference type="Pfam" id="PF02518">
    <property type="entry name" value="HATPase_c"/>
    <property type="match status" value="1"/>
</dbReference>
<dbReference type="GO" id="GO:0009927">
    <property type="term" value="F:histidine phosphotransfer kinase activity"/>
    <property type="evidence" value="ECO:0007669"/>
    <property type="project" value="TreeGrafter"/>
</dbReference>
<dbReference type="InterPro" id="IPR000014">
    <property type="entry name" value="PAS"/>
</dbReference>
<dbReference type="SUPFAM" id="SSF47384">
    <property type="entry name" value="Homodimeric domain of signal transducing histidine kinase"/>
    <property type="match status" value="1"/>
</dbReference>
<dbReference type="SUPFAM" id="SSF52172">
    <property type="entry name" value="CheY-like"/>
    <property type="match status" value="2"/>
</dbReference>
<accession>A0AAF0A025</accession>
<evidence type="ECO:0000256" key="6">
    <source>
        <dbReference type="PROSITE-ProRule" id="PRU00169"/>
    </source>
</evidence>
<dbReference type="CDD" id="cd00156">
    <property type="entry name" value="REC"/>
    <property type="match status" value="1"/>
</dbReference>
<keyword evidence="5" id="KW-0418">Kinase</keyword>
<evidence type="ECO:0000259" key="11">
    <source>
        <dbReference type="PROSITE" id="PS50113"/>
    </source>
</evidence>
<dbReference type="InterPro" id="IPR001789">
    <property type="entry name" value="Sig_transdc_resp-reg_receiver"/>
</dbReference>
<keyword evidence="4" id="KW-0808">Transferase</keyword>
<dbReference type="FunFam" id="3.30.450.20:FF:000099">
    <property type="entry name" value="Sensory box sensor histidine kinase"/>
    <property type="match status" value="1"/>
</dbReference>
<dbReference type="PANTHER" id="PTHR43047:SF72">
    <property type="entry name" value="OSMOSENSING HISTIDINE PROTEIN KINASE SLN1"/>
    <property type="match status" value="1"/>
</dbReference>
<dbReference type="PROSITE" id="PS50113">
    <property type="entry name" value="PAC"/>
    <property type="match status" value="1"/>
</dbReference>
<dbReference type="EMBL" id="CP119075">
    <property type="protein sequence ID" value="WED64708.1"/>
    <property type="molecule type" value="Genomic_DNA"/>
</dbReference>
<dbReference type="SMART" id="SM00448">
    <property type="entry name" value="REC"/>
    <property type="match status" value="2"/>
</dbReference>
<dbReference type="InterPro" id="IPR036097">
    <property type="entry name" value="HisK_dim/P_sf"/>
</dbReference>
<evidence type="ECO:0000259" key="10">
    <source>
        <dbReference type="PROSITE" id="PS50112"/>
    </source>
</evidence>
<dbReference type="InterPro" id="IPR005467">
    <property type="entry name" value="His_kinase_dom"/>
</dbReference>
<dbReference type="Gene3D" id="3.30.565.10">
    <property type="entry name" value="Histidine kinase-like ATPase, C-terminal domain"/>
    <property type="match status" value="1"/>
</dbReference>
<dbReference type="CDD" id="cd00130">
    <property type="entry name" value="PAS"/>
    <property type="match status" value="1"/>
</dbReference>
<organism evidence="12 13">
    <name type="scientific">Synoicihabitans lomoniglobus</name>
    <dbReference type="NCBI Taxonomy" id="2909285"/>
    <lineage>
        <taxon>Bacteria</taxon>
        <taxon>Pseudomonadati</taxon>
        <taxon>Verrucomicrobiota</taxon>
        <taxon>Opitutia</taxon>
        <taxon>Opitutales</taxon>
        <taxon>Opitutaceae</taxon>
        <taxon>Synoicihabitans</taxon>
    </lineage>
</organism>
<dbReference type="PROSITE" id="PS50110">
    <property type="entry name" value="RESPONSE_REGULATORY"/>
    <property type="match status" value="2"/>
</dbReference>
<dbReference type="PANTHER" id="PTHR43047">
    <property type="entry name" value="TWO-COMPONENT HISTIDINE PROTEIN KINASE"/>
    <property type="match status" value="1"/>
</dbReference>
<feature type="domain" description="Response regulatory" evidence="9">
    <location>
        <begin position="13"/>
        <end position="132"/>
    </location>
</feature>
<dbReference type="SMART" id="SM00091">
    <property type="entry name" value="PAS"/>
    <property type="match status" value="1"/>
</dbReference>